<dbReference type="Gene3D" id="3.40.50.300">
    <property type="entry name" value="P-loop containing nucleotide triphosphate hydrolases"/>
    <property type="match status" value="1"/>
</dbReference>
<dbReference type="PRINTS" id="PR00315">
    <property type="entry name" value="ELONGATNFCT"/>
</dbReference>
<accession>A0AAE2D6V1</accession>
<dbReference type="EMBL" id="JALJAT010000002">
    <property type="protein sequence ID" value="KAK4473379.1"/>
    <property type="molecule type" value="Genomic_DNA"/>
</dbReference>
<dbReference type="PANTHER" id="PTHR43721">
    <property type="entry name" value="ELONGATION FACTOR TU-RELATED"/>
    <property type="match status" value="1"/>
</dbReference>
<gene>
    <name evidence="2" type="ORF">MN116_004536</name>
</gene>
<sequence>MLNINVGVLGHVDSGKTSLAKVLSTVASTSAFDKNPQSKKRGITLDLGFSSFIVNSASYPFTPSIQQNFEKVQFTLVDCPGHGSLIRTVLCGSQIIDVVILVVDVTKGFQTQTAECLVISEITCKKMLVVLNKCDLLDTDQRCELIQKMRKRILKTLESTIFKRSEIAEISAASGGIQVEFTSEQLANNSQEVENLITLLAQSISDPTENRNKLKDRSFIFAVDHCFTITGQGTILTGTVLSGTTSVGQIIGLPYQRIQKKIKSIQRFRQSIQSIGPGDRAGICVPQLDANLLERGLVGDITSTDNLTPCYACILSCVRKVSYFKSSIKSKSRLHIFVGQETVLASLTFFAKVKPEHDYTDNTEKSSEFDKTAMYHYVEEIPNVTDDKLYLLLEFEHQVICPMNGLVIGAKLDTYAVNSCRIALHGHVIIQLNDLNYKSNNLSKLLVCKSKTRRGHIERVVNSRVCIVHGLFKRETNWEIFVGLRAYVTIKLNETHSTETQRINGYIESSFGQSGKCRLALDSDLPDEILAQYSSKGGRKQVSQPDIEVVLEFKKNVFDPQRRIIQ</sequence>
<protein>
    <recommendedName>
        <fullName evidence="1">Tr-type G domain-containing protein</fullName>
    </recommendedName>
</protein>
<dbReference type="PROSITE" id="PS51722">
    <property type="entry name" value="G_TR_2"/>
    <property type="match status" value="1"/>
</dbReference>
<evidence type="ECO:0000313" key="2">
    <source>
        <dbReference type="EMBL" id="KAK4473379.1"/>
    </source>
</evidence>
<evidence type="ECO:0000259" key="1">
    <source>
        <dbReference type="PROSITE" id="PS51722"/>
    </source>
</evidence>
<dbReference type="NCBIfam" id="TIGR00231">
    <property type="entry name" value="small_GTP"/>
    <property type="match status" value="1"/>
</dbReference>
<dbReference type="Pfam" id="PF21131">
    <property type="entry name" value="eEFSec_4th"/>
    <property type="match status" value="1"/>
</dbReference>
<dbReference type="InterPro" id="IPR049393">
    <property type="entry name" value="eEFSec_III"/>
</dbReference>
<proteinExistence type="predicted"/>
<dbReference type="CDD" id="cd01889">
    <property type="entry name" value="SelB_euk"/>
    <property type="match status" value="1"/>
</dbReference>
<organism evidence="2 3">
    <name type="scientific">Schistosoma mekongi</name>
    <name type="common">Parasitic worm</name>
    <dbReference type="NCBI Taxonomy" id="38744"/>
    <lineage>
        <taxon>Eukaryota</taxon>
        <taxon>Metazoa</taxon>
        <taxon>Spiralia</taxon>
        <taxon>Lophotrochozoa</taxon>
        <taxon>Platyhelminthes</taxon>
        <taxon>Trematoda</taxon>
        <taxon>Digenea</taxon>
        <taxon>Strigeidida</taxon>
        <taxon>Schistosomatoidea</taxon>
        <taxon>Schistosomatidae</taxon>
        <taxon>Schistosoma</taxon>
    </lineage>
</organism>
<feature type="domain" description="Tr-type G" evidence="1">
    <location>
        <begin position="1"/>
        <end position="208"/>
    </location>
</feature>
<dbReference type="PANTHER" id="PTHR43721:SF11">
    <property type="entry name" value="SELENOCYSTEINE-SPECIFIC ELONGATION FACTOR"/>
    <property type="match status" value="1"/>
</dbReference>
<reference evidence="2" key="1">
    <citation type="submission" date="2022-04" db="EMBL/GenBank/DDBJ databases">
        <authorList>
            <person name="Xu L."/>
            <person name="Lv Z."/>
        </authorList>
    </citation>
    <scope>NUCLEOTIDE SEQUENCE</scope>
    <source>
        <strain evidence="2">LV_2022a</strain>
    </source>
</reference>
<dbReference type="Gene3D" id="2.40.30.10">
    <property type="entry name" value="Translation factors"/>
    <property type="match status" value="2"/>
</dbReference>
<comment type="caution">
    <text evidence="2">The sequence shown here is derived from an EMBL/GenBank/DDBJ whole genome shotgun (WGS) entry which is preliminary data.</text>
</comment>
<dbReference type="InterPro" id="IPR027417">
    <property type="entry name" value="P-loop_NTPase"/>
</dbReference>
<name>A0AAE2D6V1_SCHME</name>
<dbReference type="InterPro" id="IPR000795">
    <property type="entry name" value="T_Tr_GTP-bd_dom"/>
</dbReference>
<dbReference type="CDD" id="cd03696">
    <property type="entry name" value="SelB_II"/>
    <property type="match status" value="1"/>
</dbReference>
<dbReference type="InterPro" id="IPR009000">
    <property type="entry name" value="Transl_B-barrel_sf"/>
</dbReference>
<dbReference type="GO" id="GO:0003924">
    <property type="term" value="F:GTPase activity"/>
    <property type="evidence" value="ECO:0007669"/>
    <property type="project" value="InterPro"/>
</dbReference>
<dbReference type="GO" id="GO:0001514">
    <property type="term" value="P:selenocysteine incorporation"/>
    <property type="evidence" value="ECO:0007669"/>
    <property type="project" value="TreeGrafter"/>
</dbReference>
<dbReference type="InterPro" id="IPR005225">
    <property type="entry name" value="Small_GTP-bd"/>
</dbReference>
<dbReference type="FunFam" id="2.40.30.10:FF:000052">
    <property type="entry name" value="Selenocysteine-specific elongation factor EF-Sec"/>
    <property type="match status" value="1"/>
</dbReference>
<dbReference type="GO" id="GO:0003746">
    <property type="term" value="F:translation elongation factor activity"/>
    <property type="evidence" value="ECO:0007669"/>
    <property type="project" value="TreeGrafter"/>
</dbReference>
<dbReference type="GO" id="GO:0005525">
    <property type="term" value="F:GTP binding"/>
    <property type="evidence" value="ECO:0007669"/>
    <property type="project" value="InterPro"/>
</dbReference>
<dbReference type="Pfam" id="PF00009">
    <property type="entry name" value="GTP_EFTU"/>
    <property type="match status" value="1"/>
</dbReference>
<reference evidence="2" key="2">
    <citation type="journal article" date="2023" name="Infect Dis Poverty">
        <title>Chromosome-scale genome of the human blood fluke Schistosoma mekongi and its implications for public health.</title>
        <authorList>
            <person name="Zhou M."/>
            <person name="Xu L."/>
            <person name="Xu D."/>
            <person name="Chen W."/>
            <person name="Khan J."/>
            <person name="Hu Y."/>
            <person name="Huang H."/>
            <person name="Wei H."/>
            <person name="Zhang Y."/>
            <person name="Chusongsang P."/>
            <person name="Tanasarnprasert K."/>
            <person name="Hu X."/>
            <person name="Limpanont Y."/>
            <person name="Lv Z."/>
        </authorList>
    </citation>
    <scope>NUCLEOTIDE SEQUENCE</scope>
    <source>
        <strain evidence="2">LV_2022a</strain>
    </source>
</reference>
<dbReference type="CDD" id="cd04094">
    <property type="entry name" value="eSelB_III"/>
    <property type="match status" value="1"/>
</dbReference>
<dbReference type="AlphaFoldDB" id="A0AAE2D6V1"/>
<keyword evidence="3" id="KW-1185">Reference proteome</keyword>
<dbReference type="SUPFAM" id="SSF50447">
    <property type="entry name" value="Translation proteins"/>
    <property type="match status" value="1"/>
</dbReference>
<evidence type="ECO:0000313" key="3">
    <source>
        <dbReference type="Proteomes" id="UP001292079"/>
    </source>
</evidence>
<dbReference type="InterPro" id="IPR050055">
    <property type="entry name" value="EF-Tu_GTPase"/>
</dbReference>
<dbReference type="InterPro" id="IPR049394">
    <property type="entry name" value="eEFSec_C"/>
</dbReference>
<dbReference type="Proteomes" id="UP001292079">
    <property type="component" value="Unassembled WGS sequence"/>
</dbReference>
<dbReference type="SUPFAM" id="SSF52540">
    <property type="entry name" value="P-loop containing nucleoside triphosphate hydrolases"/>
    <property type="match status" value="1"/>
</dbReference>
<dbReference type="Pfam" id="PF21208">
    <property type="entry name" value="euk_SelB_III"/>
    <property type="match status" value="1"/>
</dbReference>